<comment type="catalytic activity">
    <reaction evidence="2">
        <text>UDP-N-acetyl-alpha-D-glucosamine = UDP-N-acetyl-alpha-D-mannosamine</text>
        <dbReference type="Rhea" id="RHEA:17213"/>
        <dbReference type="ChEBI" id="CHEBI:57705"/>
        <dbReference type="ChEBI" id="CHEBI:68623"/>
        <dbReference type="EC" id="5.1.3.14"/>
    </reaction>
</comment>
<dbReference type="KEGG" id="rpx:Rpdx1_4313"/>
<feature type="domain" description="UDP-N-acetylglucosamine 2-epimerase" evidence="6">
    <location>
        <begin position="25"/>
        <end position="371"/>
    </location>
</feature>
<dbReference type="InterPro" id="IPR029767">
    <property type="entry name" value="WecB-like"/>
</dbReference>
<keyword evidence="1 5" id="KW-0413">Isomerase</keyword>
<comment type="similarity">
    <text evidence="3 5">Belongs to the UDP-N-acetylglucosamine 2-epimerase family.</text>
</comment>
<evidence type="ECO:0000256" key="4">
    <source>
        <dbReference type="ARBA" id="ARBA00038858"/>
    </source>
</evidence>
<evidence type="ECO:0000256" key="2">
    <source>
        <dbReference type="ARBA" id="ARBA00036080"/>
    </source>
</evidence>
<evidence type="ECO:0000256" key="1">
    <source>
        <dbReference type="ARBA" id="ARBA00023235"/>
    </source>
</evidence>
<accession>E6VMZ7</accession>
<evidence type="ECO:0000256" key="5">
    <source>
        <dbReference type="RuleBase" id="RU003513"/>
    </source>
</evidence>
<evidence type="ECO:0000313" key="8">
    <source>
        <dbReference type="Proteomes" id="UP000001402"/>
    </source>
</evidence>
<evidence type="ECO:0000313" key="7">
    <source>
        <dbReference type="EMBL" id="ADU45865.1"/>
    </source>
</evidence>
<dbReference type="Pfam" id="PF02350">
    <property type="entry name" value="Epimerase_2"/>
    <property type="match status" value="1"/>
</dbReference>
<dbReference type="NCBIfam" id="TIGR00236">
    <property type="entry name" value="wecB"/>
    <property type="match status" value="1"/>
</dbReference>
<dbReference type="Gene3D" id="3.40.50.2000">
    <property type="entry name" value="Glycogen Phosphorylase B"/>
    <property type="match status" value="2"/>
</dbReference>
<organism evidence="7 8">
    <name type="scientific">Rhodopseudomonas palustris (strain DX-1)</name>
    <dbReference type="NCBI Taxonomy" id="652103"/>
    <lineage>
        <taxon>Bacteria</taxon>
        <taxon>Pseudomonadati</taxon>
        <taxon>Pseudomonadota</taxon>
        <taxon>Alphaproteobacteria</taxon>
        <taxon>Hyphomicrobiales</taxon>
        <taxon>Nitrobacteraceae</taxon>
        <taxon>Rhodopseudomonas</taxon>
    </lineage>
</organism>
<dbReference type="HOGENOM" id="CLU_041674_1_0_5"/>
<dbReference type="GO" id="GO:0008761">
    <property type="term" value="F:UDP-N-acetylglucosamine 2-epimerase activity"/>
    <property type="evidence" value="ECO:0007669"/>
    <property type="project" value="UniProtKB-EC"/>
</dbReference>
<evidence type="ECO:0000259" key="6">
    <source>
        <dbReference type="Pfam" id="PF02350"/>
    </source>
</evidence>
<dbReference type="EC" id="5.1.3.14" evidence="4"/>
<dbReference type="Proteomes" id="UP000001402">
    <property type="component" value="Chromosome"/>
</dbReference>
<evidence type="ECO:0000256" key="3">
    <source>
        <dbReference type="ARBA" id="ARBA00038209"/>
    </source>
</evidence>
<reference evidence="7" key="1">
    <citation type="submission" date="2010-12" db="EMBL/GenBank/DDBJ databases">
        <title>Complete sequence of Rhodopseudomonas palustris DX-1.</title>
        <authorList>
            <consortium name="US DOE Joint Genome Institute"/>
            <person name="Lucas S."/>
            <person name="Copeland A."/>
            <person name="Lapidus A."/>
            <person name="Cheng J.-F."/>
            <person name="Goodwin L."/>
            <person name="Pitluck S."/>
            <person name="Misra M."/>
            <person name="Chertkov O."/>
            <person name="Detter J.C."/>
            <person name="Han C."/>
            <person name="Tapia R."/>
            <person name="Land M."/>
            <person name="Hauser L."/>
            <person name="Kyrpides N."/>
            <person name="Ivanova N."/>
            <person name="Ovchinnikova G."/>
            <person name="Logan B."/>
            <person name="Oda Y."/>
            <person name="Harwood C."/>
            <person name="Woyke T."/>
        </authorList>
    </citation>
    <scope>NUCLEOTIDE SEQUENCE [LARGE SCALE GENOMIC DNA]</scope>
    <source>
        <strain evidence="7">DX-1</strain>
    </source>
</reference>
<dbReference type="eggNOG" id="COG0381">
    <property type="taxonomic scope" value="Bacteria"/>
</dbReference>
<dbReference type="STRING" id="652103.Rpdx1_4313"/>
<dbReference type="PANTHER" id="PTHR43174">
    <property type="entry name" value="UDP-N-ACETYLGLUCOSAMINE 2-EPIMERASE"/>
    <property type="match status" value="1"/>
</dbReference>
<name>E6VMZ7_RHOPX</name>
<gene>
    <name evidence="7" type="ordered locus">Rpdx1_4313</name>
</gene>
<dbReference type="SUPFAM" id="SSF53756">
    <property type="entry name" value="UDP-Glycosyltransferase/glycogen phosphorylase"/>
    <property type="match status" value="1"/>
</dbReference>
<sequence>MPERVMVVFGTRPECIKLAPVVAELNRRPGAFSTIVCSTGQHREMLDQALASFDLATDLDLGVMQPNQTLPGLTAALLTALSAAIAQAKPDRVVVQGDTTTAFAAALAAYYARLPVAHVEAGLRSGDRYNPFPEEINRRMVASLAELHFAPTERAFQALRREGIAEATIHLTGNTIVDALHLLKARLDTPGGLDRISAPVKAFGADGRRLVLVTCHRRENFGDDLAAICRAVARIARAHPDCLIVFPVHLNPNVRAQVMPLLSGLGNVALCEPVAYDDLIYLLSRATLVLSDSGGIQEEAPSFGVPVLVLRRTTERPEGVEAGVAELVGADENLIVARAAFRLGGEAGLLPVGTNPYGDGRAAVAIADILERTR</sequence>
<dbReference type="PANTHER" id="PTHR43174:SF2">
    <property type="entry name" value="UDP-N-ACETYLGLUCOSAMINE 2-EPIMERASE"/>
    <property type="match status" value="1"/>
</dbReference>
<protein>
    <recommendedName>
        <fullName evidence="4">UDP-N-acetylglucosamine 2-epimerase (non-hydrolyzing)</fullName>
        <ecNumber evidence="4">5.1.3.14</ecNumber>
    </recommendedName>
</protein>
<dbReference type="EMBL" id="CP002418">
    <property type="protein sequence ID" value="ADU45865.1"/>
    <property type="molecule type" value="Genomic_DNA"/>
</dbReference>
<dbReference type="AlphaFoldDB" id="E6VMZ7"/>
<dbReference type="InterPro" id="IPR003331">
    <property type="entry name" value="UDP_GlcNAc_Epimerase_2_dom"/>
</dbReference>
<dbReference type="CDD" id="cd03786">
    <property type="entry name" value="GTB_UDP-GlcNAc_2-Epimerase"/>
    <property type="match status" value="1"/>
</dbReference>
<proteinExistence type="inferred from homology"/>